<evidence type="ECO:0000313" key="1">
    <source>
        <dbReference type="EMBL" id="XCM84349.1"/>
    </source>
</evidence>
<evidence type="ECO:0008006" key="2">
    <source>
        <dbReference type="Google" id="ProtNLM"/>
    </source>
</evidence>
<keyword evidence="1" id="KW-0614">Plasmid</keyword>
<organism evidence="1">
    <name type="scientific">Kitasatospora camelliae</name>
    <dbReference type="NCBI Taxonomy" id="3156397"/>
    <lineage>
        <taxon>Bacteria</taxon>
        <taxon>Bacillati</taxon>
        <taxon>Actinomycetota</taxon>
        <taxon>Actinomycetes</taxon>
        <taxon>Kitasatosporales</taxon>
        <taxon>Streptomycetaceae</taxon>
        <taxon>Kitasatospora</taxon>
    </lineage>
</organism>
<protein>
    <recommendedName>
        <fullName evidence="2">Transcriptional regulator</fullName>
    </recommendedName>
</protein>
<dbReference type="RefSeq" id="WP_354645283.1">
    <property type="nucleotide sequence ID" value="NZ_CP159873.1"/>
</dbReference>
<sequence length="63" mass="6962">MSDVFDDELRGQLAEARRQRGLARAARDVDGAQAYAGRITQLLRIAARYGIAVAHCADEEEED</sequence>
<dbReference type="AlphaFoldDB" id="A0AAU8KAN0"/>
<accession>A0AAU8KAN0</accession>
<gene>
    <name evidence="1" type="ORF">ABWK59_36010</name>
</gene>
<dbReference type="KEGG" id="kcm:ABWK59_36010"/>
<name>A0AAU8KAN0_9ACTN</name>
<reference evidence="1" key="1">
    <citation type="submission" date="2024-06" db="EMBL/GenBank/DDBJ databases">
        <title>The genome sequences of Kitasatospora sp. strain HUAS MG31.</title>
        <authorList>
            <person name="Mo P."/>
        </authorList>
    </citation>
    <scope>NUCLEOTIDE SEQUENCE</scope>
    <source>
        <strain evidence="1">HUAS MG31</strain>
        <plasmid evidence="1">punmamed1</plasmid>
    </source>
</reference>
<geneLocation type="plasmid" evidence="1">
    <name>punmamed1</name>
</geneLocation>
<proteinExistence type="predicted"/>
<dbReference type="EMBL" id="CP159873">
    <property type="protein sequence ID" value="XCM84349.1"/>
    <property type="molecule type" value="Genomic_DNA"/>
</dbReference>